<keyword evidence="1" id="KW-0732">Signal</keyword>
<dbReference type="RefSeq" id="WP_159333265.1">
    <property type="nucleotide sequence ID" value="NZ_LR733857.1"/>
</dbReference>
<proteinExistence type="predicted"/>
<evidence type="ECO:0000313" key="2">
    <source>
        <dbReference type="EMBL" id="VXC45021.1"/>
    </source>
</evidence>
<dbReference type="AlphaFoldDB" id="A0A653YQY8"/>
<sequence length="360" mass="39870">MGKLFKGFVAVLGMVLFFAFGAFVANAAGFGEYAVHTGVAFTAMAMVPMDLRGTLASTPNVAALAGYAGKYEKKIFSALRNALDILKDTTVIPGIKNKLNLTKLEVAEGVRAYREDFDAVDNDLKYTPRVIETELLKRDLRINPLKYRPTWMSEVMKPGVNPQDLPFAQFVFDSIAKKVASEINDNAYLAVKGDGSTVAKSFDGLGTIIAKEITDGNLVPVATGVPTANNAVSIAETMMKSMPVAYRNNGFDILCSYAYWDLYQENYRERFGKELMTNSDGFFFIDSTKKKVKLTPVTWMKDSMRLIASPIQNIITGVDAVADFDRLLAETKFELLELRMLFALGFQIRDLEAMRVNDQA</sequence>
<feature type="signal peptide" evidence="1">
    <location>
        <begin position="1"/>
        <end position="27"/>
    </location>
</feature>
<reference evidence="2 3" key="1">
    <citation type="submission" date="2019-10" db="EMBL/GenBank/DDBJ databases">
        <authorList>
            <person name="Karimi E."/>
        </authorList>
    </citation>
    <scope>NUCLEOTIDE SEQUENCE [LARGE SCALE GENOMIC DNA]</scope>
    <source>
        <strain evidence="2">Sphingobacterium sp. 8BC</strain>
    </source>
</reference>
<accession>A0A653YQY8</accession>
<evidence type="ECO:0008006" key="4">
    <source>
        <dbReference type="Google" id="ProtNLM"/>
    </source>
</evidence>
<name>A0A653YQY8_SPHMU</name>
<dbReference type="EMBL" id="CABWMV010000003">
    <property type="protein sequence ID" value="VXC45021.1"/>
    <property type="molecule type" value="Genomic_DNA"/>
</dbReference>
<organism evidence="2 3">
    <name type="scientific">Sphingobacterium multivorum</name>
    <dbReference type="NCBI Taxonomy" id="28454"/>
    <lineage>
        <taxon>Bacteria</taxon>
        <taxon>Pseudomonadati</taxon>
        <taxon>Bacteroidota</taxon>
        <taxon>Sphingobacteriia</taxon>
        <taxon>Sphingobacteriales</taxon>
        <taxon>Sphingobacteriaceae</taxon>
        <taxon>Sphingobacterium</taxon>
    </lineage>
</organism>
<protein>
    <recommendedName>
        <fullName evidence="4">Phage major capsid protein</fullName>
    </recommendedName>
</protein>
<dbReference type="Proteomes" id="UP000432350">
    <property type="component" value="Unassembled WGS sequence"/>
</dbReference>
<feature type="chain" id="PRO_5024870625" description="Phage major capsid protein" evidence="1">
    <location>
        <begin position="28"/>
        <end position="360"/>
    </location>
</feature>
<gene>
    <name evidence="2" type="ORF">SPHINGO8BC_110258</name>
</gene>
<evidence type="ECO:0000256" key="1">
    <source>
        <dbReference type="SAM" id="SignalP"/>
    </source>
</evidence>
<evidence type="ECO:0000313" key="3">
    <source>
        <dbReference type="Proteomes" id="UP000432350"/>
    </source>
</evidence>